<dbReference type="SUPFAM" id="SSF52540">
    <property type="entry name" value="P-loop containing nucleoside triphosphate hydrolases"/>
    <property type="match status" value="1"/>
</dbReference>
<feature type="compositionally biased region" description="Acidic residues" evidence="4">
    <location>
        <begin position="1221"/>
        <end position="1233"/>
    </location>
</feature>
<dbReference type="InterPro" id="IPR042197">
    <property type="entry name" value="Apaf_helical"/>
</dbReference>
<evidence type="ECO:0000256" key="2">
    <source>
        <dbReference type="ARBA" id="ARBA00022737"/>
    </source>
</evidence>
<dbReference type="HOGENOM" id="CLU_000837_8_8_1"/>
<dbReference type="PANTHER" id="PTHR36766">
    <property type="entry name" value="PLANT BROAD-SPECTRUM MILDEW RESISTANCE PROTEIN RPW8"/>
    <property type="match status" value="1"/>
</dbReference>
<dbReference type="PRINTS" id="PR00364">
    <property type="entry name" value="DISEASERSIST"/>
</dbReference>
<evidence type="ECO:0000259" key="6">
    <source>
        <dbReference type="Pfam" id="PF23559"/>
    </source>
</evidence>
<dbReference type="Pfam" id="PF23559">
    <property type="entry name" value="WHD_DRP"/>
    <property type="match status" value="1"/>
</dbReference>
<evidence type="ECO:0000313" key="9">
    <source>
        <dbReference type="Proteomes" id="UP000026962"/>
    </source>
</evidence>
<feature type="compositionally biased region" description="Basic and acidic residues" evidence="4">
    <location>
        <begin position="1193"/>
        <end position="1215"/>
    </location>
</feature>
<proteinExistence type="predicted"/>
<keyword evidence="3" id="KW-0611">Plant defense</keyword>
<dbReference type="Gene3D" id="3.40.50.300">
    <property type="entry name" value="P-loop containing nucleotide triphosphate hydrolases"/>
    <property type="match status" value="1"/>
</dbReference>
<accession>A0A0E0LLF2</accession>
<keyword evidence="1" id="KW-0433">Leucine-rich repeat</keyword>
<dbReference type="Gramene" id="OPUNC07G15290.1">
    <property type="protein sequence ID" value="OPUNC07G15290.1"/>
    <property type="gene ID" value="OPUNC07G15290"/>
</dbReference>
<dbReference type="InterPro" id="IPR036388">
    <property type="entry name" value="WH-like_DNA-bd_sf"/>
</dbReference>
<dbReference type="Pfam" id="PF25019">
    <property type="entry name" value="LRR_R13L1-DRL21"/>
    <property type="match status" value="1"/>
</dbReference>
<dbReference type="STRING" id="4537.A0A0E0LLF2"/>
<dbReference type="InterPro" id="IPR002182">
    <property type="entry name" value="NB-ARC"/>
</dbReference>
<dbReference type="InterPro" id="IPR027417">
    <property type="entry name" value="P-loop_NTPase"/>
</dbReference>
<dbReference type="GO" id="GO:0002758">
    <property type="term" value="P:innate immune response-activating signaling pathway"/>
    <property type="evidence" value="ECO:0007669"/>
    <property type="project" value="UniProtKB-ARBA"/>
</dbReference>
<dbReference type="Gene3D" id="1.10.10.10">
    <property type="entry name" value="Winged helix-like DNA-binding domain superfamily/Winged helix DNA-binding domain"/>
    <property type="match status" value="1"/>
</dbReference>
<dbReference type="eggNOG" id="KOG4658">
    <property type="taxonomic scope" value="Eukaryota"/>
</dbReference>
<dbReference type="OMA" id="DIGGEWF"/>
<dbReference type="GO" id="GO:0042742">
    <property type="term" value="P:defense response to bacterium"/>
    <property type="evidence" value="ECO:0007669"/>
    <property type="project" value="UniProtKB-ARBA"/>
</dbReference>
<protein>
    <submittedName>
        <fullName evidence="8">Uncharacterized protein</fullName>
    </submittedName>
</protein>
<dbReference type="SUPFAM" id="SSF52058">
    <property type="entry name" value="L domain-like"/>
    <property type="match status" value="2"/>
</dbReference>
<feature type="region of interest" description="Disordered" evidence="4">
    <location>
        <begin position="1182"/>
        <end position="1250"/>
    </location>
</feature>
<dbReference type="Gene3D" id="3.80.10.10">
    <property type="entry name" value="Ribonuclease Inhibitor"/>
    <property type="match status" value="3"/>
</dbReference>
<dbReference type="Pfam" id="PF00931">
    <property type="entry name" value="NB-ARC"/>
    <property type="match status" value="1"/>
</dbReference>
<sequence length="1320" mass="151185">MDLGDEHPAVVLSAVISEVVQKLRRYLGNSSDSFESTTKKLDVVEDKLRFLRLDSLQRVKPHKEEAAAAWLQDLNKAAQDAKGFLDDMESEVKAPDSSNSDVMNWLSSDDRNMIRMVYIISKLASACSQGKSIVDTPPLNESALGDEKKDKIALSSVALTHQNKSFLDDDFLIGRDEEIAMIRDMVLDNAQYVATEITLKIREEAEKLHVPHKAWITETLHKIDMSKWTQQAIGVSLHPENEKSNKVEYIRHPVTYLRNPAVIPIVGISGVGKSALAKFIFNDANVREHFGDRTAWVYITERTDHLVTIKHIIFSFNPKDNLSYITSLDTAYYQLQDIIEGKRFLLVLDDVWDESRVLWKGLRSVLSKGAPGSVVLVTTQSYRVANSVGTAGPVILDPLQCDDSWALLKRYAFVEPCRSLSTEGLEEICRKMPGLPLSVKVIGATLRSQLEEADWRQLLNSWWWNVSDDNFAIRVISSLGSCYSVLPGYLRHCFVYCSIFPRNYVFEKDYLVQMWIANGFVQLDSSSGVKRLEDIGGEWFDELVNRAFLQPSARKTEYIMHDLVWDFASALSCDEYHGIDNKVRGVSQDVRYLSVDMDGLNTLPDKFKTEQLRTFMLLDDSHQPSNNETHLPLNNFLGSSTSLRLLAFSSRSYKWVGRTFTLSNVISSVKHLRYLDLSFTGIKKLPDSVCSLCHLQVLDLRGCYFDDLPLTINSLIHLRHLHASSDTIAQINGIGKLTKLQELHEFHIKTEEGHRITELSDMNDLGGSLCISDLEMVSDPAEALKANIIEKDYITALELRWSTYTLLGTLTPDLSKSILGCLSPPRYLQELKLYRYSGFELPDWVGQLKHVRVVEISSCKNLNVLPPLGQLERLQKLKLHGLSSIKDIDSHFCGTSNVVFRSLEELSFEKMENWESWTYAGSSDYIPNLQKLQIRSCRKLGKVPFESLGSATKEIIIANCGPYDDTFSRNLKDLLIIDCSTVVTDSNEESAHEDKKSPTQIDRTMQSLTHLALDSDLTHIVGLENVIPQTPSLRNLRLDGLGRTSISEKWLQHLTSLQELEISWYDVLPSVLSSLSSLKRFTLICCYDIHSIPPNSLPGNLKELQIDPCSFELEARCQNPTGDACQQKGYIIELWWRRKMDEWQRRELEYGHMKPMKESLKIPMSRREKSLKRSKGEPLYQTDKYWSRGHRMQGGDEWPRKQHMEEQSFIKKEKSSSLNEQPEEDESEKEPLEEWLQQSEGDQWPDQRNPWKLSSWVERNLKEELDRNKDDPSSLMKEREEWLKEEEYKFRSETLGKDWPNISHVPYIRVNKQIVQNLYT</sequence>
<keyword evidence="9" id="KW-1185">Reference proteome</keyword>
<dbReference type="Gene3D" id="1.10.8.430">
    <property type="entry name" value="Helical domain of apoptotic protease-activating factors"/>
    <property type="match status" value="1"/>
</dbReference>
<evidence type="ECO:0000256" key="1">
    <source>
        <dbReference type="ARBA" id="ARBA00022614"/>
    </source>
</evidence>
<dbReference type="GO" id="GO:0009626">
    <property type="term" value="P:plant-type hypersensitive response"/>
    <property type="evidence" value="ECO:0007669"/>
    <property type="project" value="UniProtKB-ARBA"/>
</dbReference>
<keyword evidence="2" id="KW-0677">Repeat</keyword>
<dbReference type="Proteomes" id="UP000026962">
    <property type="component" value="Chromosome 7"/>
</dbReference>
<evidence type="ECO:0000259" key="5">
    <source>
        <dbReference type="Pfam" id="PF00931"/>
    </source>
</evidence>
<feature type="domain" description="Disease resistance protein winged helix" evidence="6">
    <location>
        <begin position="499"/>
        <end position="568"/>
    </location>
</feature>
<evidence type="ECO:0000256" key="3">
    <source>
        <dbReference type="ARBA" id="ARBA00022821"/>
    </source>
</evidence>
<reference evidence="8" key="2">
    <citation type="submission" date="2018-05" db="EMBL/GenBank/DDBJ databases">
        <title>OpunRS2 (Oryza punctata Reference Sequence Version 2).</title>
        <authorList>
            <person name="Zhang J."/>
            <person name="Kudrna D."/>
            <person name="Lee S."/>
            <person name="Talag J."/>
            <person name="Welchert J."/>
            <person name="Wing R.A."/>
        </authorList>
    </citation>
    <scope>NUCLEOTIDE SEQUENCE [LARGE SCALE GENOMIC DNA]</scope>
</reference>
<dbReference type="FunFam" id="1.10.10.10:FF:000322">
    <property type="entry name" value="Probable disease resistance protein At1g63360"/>
    <property type="match status" value="1"/>
</dbReference>
<evidence type="ECO:0000313" key="8">
    <source>
        <dbReference type="EnsemblPlants" id="OPUNC07G15290.1"/>
    </source>
</evidence>
<evidence type="ECO:0000259" key="7">
    <source>
        <dbReference type="Pfam" id="PF25019"/>
    </source>
</evidence>
<name>A0A0E0LLF2_ORYPU</name>
<organism evidence="8">
    <name type="scientific">Oryza punctata</name>
    <name type="common">Red rice</name>
    <dbReference type="NCBI Taxonomy" id="4537"/>
    <lineage>
        <taxon>Eukaryota</taxon>
        <taxon>Viridiplantae</taxon>
        <taxon>Streptophyta</taxon>
        <taxon>Embryophyta</taxon>
        <taxon>Tracheophyta</taxon>
        <taxon>Spermatophyta</taxon>
        <taxon>Magnoliopsida</taxon>
        <taxon>Liliopsida</taxon>
        <taxon>Poales</taxon>
        <taxon>Poaceae</taxon>
        <taxon>BOP clade</taxon>
        <taxon>Oryzoideae</taxon>
        <taxon>Oryzeae</taxon>
        <taxon>Oryzinae</taxon>
        <taxon>Oryza</taxon>
    </lineage>
</organism>
<evidence type="ECO:0000256" key="4">
    <source>
        <dbReference type="SAM" id="MobiDB-lite"/>
    </source>
</evidence>
<dbReference type="PANTHER" id="PTHR36766:SF70">
    <property type="entry name" value="DISEASE RESISTANCE PROTEIN RGA4"/>
    <property type="match status" value="1"/>
</dbReference>
<feature type="domain" description="R13L1/DRL21-like LRR repeat region" evidence="7">
    <location>
        <begin position="756"/>
        <end position="881"/>
    </location>
</feature>
<dbReference type="GO" id="GO:0043531">
    <property type="term" value="F:ADP binding"/>
    <property type="evidence" value="ECO:0007669"/>
    <property type="project" value="InterPro"/>
</dbReference>
<feature type="domain" description="NB-ARC" evidence="5">
    <location>
        <begin position="258"/>
        <end position="414"/>
    </location>
</feature>
<reference evidence="8" key="1">
    <citation type="submission" date="2015-04" db="UniProtKB">
        <authorList>
            <consortium name="EnsemblPlants"/>
        </authorList>
    </citation>
    <scope>IDENTIFICATION</scope>
</reference>
<dbReference type="EnsemblPlants" id="OPUNC07G15290.1">
    <property type="protein sequence ID" value="OPUNC07G15290.1"/>
    <property type="gene ID" value="OPUNC07G15290"/>
</dbReference>
<dbReference type="InterPro" id="IPR032675">
    <property type="entry name" value="LRR_dom_sf"/>
</dbReference>
<dbReference type="InterPro" id="IPR058922">
    <property type="entry name" value="WHD_DRP"/>
</dbReference>
<dbReference type="InterPro" id="IPR056789">
    <property type="entry name" value="LRR_R13L1-DRL21"/>
</dbReference>